<dbReference type="AlphaFoldDB" id="A0A5C1A9W6"/>
<dbReference type="Proteomes" id="UP000324974">
    <property type="component" value="Chromosome"/>
</dbReference>
<evidence type="ECO:0000313" key="1">
    <source>
        <dbReference type="EMBL" id="QEL14826.1"/>
    </source>
</evidence>
<keyword evidence="2" id="KW-1185">Reference proteome</keyword>
<dbReference type="EMBL" id="CP042425">
    <property type="protein sequence ID" value="QEL14826.1"/>
    <property type="molecule type" value="Genomic_DNA"/>
</dbReference>
<name>A0A5C1A9W6_9BACT</name>
<dbReference type="RefSeq" id="WP_149109688.1">
    <property type="nucleotide sequence ID" value="NZ_CP042425.1"/>
</dbReference>
<organism evidence="1 2">
    <name type="scientific">Limnoglobus roseus</name>
    <dbReference type="NCBI Taxonomy" id="2598579"/>
    <lineage>
        <taxon>Bacteria</taxon>
        <taxon>Pseudomonadati</taxon>
        <taxon>Planctomycetota</taxon>
        <taxon>Planctomycetia</taxon>
        <taxon>Gemmatales</taxon>
        <taxon>Gemmataceae</taxon>
        <taxon>Limnoglobus</taxon>
    </lineage>
</organism>
<reference evidence="2" key="1">
    <citation type="submission" date="2019-08" db="EMBL/GenBank/DDBJ databases">
        <title>Limnoglobus roseus gen. nov., sp. nov., a novel freshwater planctomycete with a giant genome from the family Gemmataceae.</title>
        <authorList>
            <person name="Kulichevskaya I.S."/>
            <person name="Naumoff D.G."/>
            <person name="Miroshnikov K."/>
            <person name="Ivanova A."/>
            <person name="Philippov D.A."/>
            <person name="Hakobyan A."/>
            <person name="Rijpstra I.C."/>
            <person name="Sinninghe Damste J.S."/>
            <person name="Liesack W."/>
            <person name="Dedysh S.N."/>
        </authorList>
    </citation>
    <scope>NUCLEOTIDE SEQUENCE [LARGE SCALE GENOMIC DNA]</scope>
    <source>
        <strain evidence="2">PX52</strain>
    </source>
</reference>
<accession>A0A5C1A9W6</accession>
<protein>
    <submittedName>
        <fullName evidence="1">Uncharacterized protein</fullName>
    </submittedName>
</protein>
<proteinExistence type="predicted"/>
<evidence type="ECO:0000313" key="2">
    <source>
        <dbReference type="Proteomes" id="UP000324974"/>
    </source>
</evidence>
<sequence length="371" mass="41097">MIDEALGKAITQQMHQHWIGPELEARARAGGLPADFQIRRCLVRLPVNAKAIVEFNDEIVLIAKAKVPPLTREVKKGEIVRLEDIEHIERVYPPEVDGVRVAFFYAHWVGGKFTVFFDLSPNNPEAPQEEGENWRMGEAIGSAVQGSVIELALAVHDSVQDEVLKIGLWAAPALLPHPLSRIAELVKVGDETGARKTFVDHCSPARLTELVAGWWDVPAFSDRRDLIEQALGAHIAGHYFLSVSTLIPHLEGVMTDWLHATIPDTPWKQESKTKKFRDVIAAWPDATPSFQRVAESSISFILNGPALATFKKWSDSFDTSFANRNVVGHGKFDAKLYGEENSAKLFLMLDTLAQLISAYSMRANACAPPPP</sequence>
<dbReference type="KEGG" id="lrs:PX52LOC_01724"/>
<gene>
    <name evidence="1" type="ORF">PX52LOC_01724</name>
</gene>
<dbReference type="OrthoDB" id="458978at2"/>